<comment type="caution">
    <text evidence="2">The sequence shown here is derived from an EMBL/GenBank/DDBJ whole genome shotgun (WGS) entry which is preliminary data.</text>
</comment>
<feature type="compositionally biased region" description="Low complexity" evidence="1">
    <location>
        <begin position="20"/>
        <end position="35"/>
    </location>
</feature>
<keyword evidence="3" id="KW-1185">Reference proteome</keyword>
<dbReference type="Proteomes" id="UP000566819">
    <property type="component" value="Unassembled WGS sequence"/>
</dbReference>
<sequence length="117" mass="12236">MSTSPISHSPSLRRTESPTSNGSNSNSNSNSSASSTPVLPLTLSFPSPDGFLGSPRLDPIIEHVVAEHTPRPTQHERTASITSISFKSSRNGSPSPIGQPKATTPSRIRDASPPPPA</sequence>
<evidence type="ECO:0000313" key="3">
    <source>
        <dbReference type="Proteomes" id="UP000566819"/>
    </source>
</evidence>
<dbReference type="OrthoDB" id="3548303at2759"/>
<evidence type="ECO:0000256" key="1">
    <source>
        <dbReference type="SAM" id="MobiDB-lite"/>
    </source>
</evidence>
<protein>
    <submittedName>
        <fullName evidence="2">Uncharacterized protein</fullName>
    </submittedName>
</protein>
<feature type="compositionally biased region" description="Basic and acidic residues" evidence="1">
    <location>
        <begin position="59"/>
        <end position="78"/>
    </location>
</feature>
<dbReference type="EMBL" id="JAAMPI010001734">
    <property type="protein sequence ID" value="KAF4624215.1"/>
    <property type="molecule type" value="Genomic_DNA"/>
</dbReference>
<gene>
    <name evidence="2" type="ORF">G7Y89_g13958</name>
</gene>
<accession>A0A8H4R694</accession>
<feature type="region of interest" description="Disordered" evidence="1">
    <location>
        <begin position="1"/>
        <end position="117"/>
    </location>
</feature>
<name>A0A8H4R694_9HELO</name>
<reference evidence="2 3" key="1">
    <citation type="submission" date="2020-03" db="EMBL/GenBank/DDBJ databases">
        <title>Draft Genome Sequence of Cudoniella acicularis.</title>
        <authorList>
            <person name="Buettner E."/>
            <person name="Kellner H."/>
        </authorList>
    </citation>
    <scope>NUCLEOTIDE SEQUENCE [LARGE SCALE GENOMIC DNA]</scope>
    <source>
        <strain evidence="2 3">DSM 108380</strain>
    </source>
</reference>
<organism evidence="2 3">
    <name type="scientific">Cudoniella acicularis</name>
    <dbReference type="NCBI Taxonomy" id="354080"/>
    <lineage>
        <taxon>Eukaryota</taxon>
        <taxon>Fungi</taxon>
        <taxon>Dikarya</taxon>
        <taxon>Ascomycota</taxon>
        <taxon>Pezizomycotina</taxon>
        <taxon>Leotiomycetes</taxon>
        <taxon>Helotiales</taxon>
        <taxon>Tricladiaceae</taxon>
        <taxon>Cudoniella</taxon>
    </lineage>
</organism>
<proteinExistence type="predicted"/>
<feature type="compositionally biased region" description="Polar residues" evidence="1">
    <location>
        <begin position="79"/>
        <end position="106"/>
    </location>
</feature>
<feature type="compositionally biased region" description="Polar residues" evidence="1">
    <location>
        <begin position="1"/>
        <end position="12"/>
    </location>
</feature>
<evidence type="ECO:0000313" key="2">
    <source>
        <dbReference type="EMBL" id="KAF4624215.1"/>
    </source>
</evidence>
<dbReference type="AlphaFoldDB" id="A0A8H4R694"/>